<gene>
    <name evidence="5" type="ORF">SAMN05421762_0605</name>
</gene>
<protein>
    <recommendedName>
        <fullName evidence="3">Aminotransferase</fullName>
        <ecNumber evidence="3">2.6.1.-</ecNumber>
    </recommendedName>
</protein>
<keyword evidence="2" id="KW-0663">Pyridoxal phosphate</keyword>
<dbReference type="InterPro" id="IPR004839">
    <property type="entry name" value="Aminotransferase_I/II_large"/>
</dbReference>
<feature type="domain" description="Aminotransferase class I/classII large" evidence="4">
    <location>
        <begin position="58"/>
        <end position="290"/>
    </location>
</feature>
<keyword evidence="6" id="KW-1185">Reference proteome</keyword>
<dbReference type="EC" id="2.6.1.-" evidence="3"/>
<accession>A0A1I1ICI5</accession>
<dbReference type="Gene3D" id="3.40.640.10">
    <property type="entry name" value="Type I PLP-dependent aspartate aminotransferase-like (Major domain)"/>
    <property type="match status" value="1"/>
</dbReference>
<dbReference type="GO" id="GO:0030170">
    <property type="term" value="F:pyridoxal phosphate binding"/>
    <property type="evidence" value="ECO:0007669"/>
    <property type="project" value="InterPro"/>
</dbReference>
<comment type="similarity">
    <text evidence="3">Belongs to the class-I pyridoxal-phosphate-dependent aminotransferase family.</text>
</comment>
<dbReference type="AlphaFoldDB" id="A0A1I1ICI5"/>
<proteinExistence type="inferred from homology"/>
<evidence type="ECO:0000256" key="3">
    <source>
        <dbReference type="RuleBase" id="RU000481"/>
    </source>
</evidence>
<reference evidence="5 6" key="1">
    <citation type="submission" date="2016-10" db="EMBL/GenBank/DDBJ databases">
        <authorList>
            <person name="de Groot N.N."/>
        </authorList>
    </citation>
    <scope>NUCLEOTIDE SEQUENCE [LARGE SCALE GENOMIC DNA]</scope>
    <source>
        <strain evidence="5 6">DSM 29619</strain>
    </source>
</reference>
<dbReference type="Proteomes" id="UP000231644">
    <property type="component" value="Unassembled WGS sequence"/>
</dbReference>
<dbReference type="SUPFAM" id="SSF53383">
    <property type="entry name" value="PLP-dependent transferases"/>
    <property type="match status" value="1"/>
</dbReference>
<keyword evidence="3" id="KW-0808">Transferase</keyword>
<evidence type="ECO:0000259" key="4">
    <source>
        <dbReference type="Pfam" id="PF00155"/>
    </source>
</evidence>
<keyword evidence="3" id="KW-0032">Aminotransferase</keyword>
<dbReference type="PANTHER" id="PTHR42885:SF1">
    <property type="entry name" value="THREONINE-PHOSPHATE DECARBOXYLASE"/>
    <property type="match status" value="1"/>
</dbReference>
<dbReference type="EMBL" id="FOLX01000001">
    <property type="protein sequence ID" value="SFC33997.1"/>
    <property type="molecule type" value="Genomic_DNA"/>
</dbReference>
<evidence type="ECO:0000313" key="5">
    <source>
        <dbReference type="EMBL" id="SFC33997.1"/>
    </source>
</evidence>
<dbReference type="CDD" id="cd00609">
    <property type="entry name" value="AAT_like"/>
    <property type="match status" value="1"/>
</dbReference>
<dbReference type="Gene3D" id="3.90.1150.10">
    <property type="entry name" value="Aspartate Aminotransferase, domain 1"/>
    <property type="match status" value="1"/>
</dbReference>
<evidence type="ECO:0000256" key="1">
    <source>
        <dbReference type="ARBA" id="ARBA00001933"/>
    </source>
</evidence>
<organism evidence="5 6">
    <name type="scientific">Pseudooceanicola nitratireducens</name>
    <dbReference type="NCBI Taxonomy" id="517719"/>
    <lineage>
        <taxon>Bacteria</taxon>
        <taxon>Pseudomonadati</taxon>
        <taxon>Pseudomonadota</taxon>
        <taxon>Alphaproteobacteria</taxon>
        <taxon>Rhodobacterales</taxon>
        <taxon>Paracoccaceae</taxon>
        <taxon>Pseudooceanicola</taxon>
    </lineage>
</organism>
<comment type="cofactor">
    <cofactor evidence="1 3">
        <name>pyridoxal 5'-phosphate</name>
        <dbReference type="ChEBI" id="CHEBI:597326"/>
    </cofactor>
</comment>
<dbReference type="PROSITE" id="PS00105">
    <property type="entry name" value="AA_TRANSFER_CLASS_1"/>
    <property type="match status" value="1"/>
</dbReference>
<dbReference type="STRING" id="517719.SAMN05421762_0605"/>
<evidence type="ECO:0000313" key="6">
    <source>
        <dbReference type="Proteomes" id="UP000231644"/>
    </source>
</evidence>
<dbReference type="InterPro" id="IPR004838">
    <property type="entry name" value="NHTrfase_class1_PyrdxlP-BS"/>
</dbReference>
<sequence>MQFDYDNRDHGGRIDQAVATYGGDRSAWIDLSTGINPVPYPPPRMEPHSFTALPDSSATEAIIQAARRFWAVPRDVAILPVPGASIAIAQIPFLTAAGSVRLRTPSYNEHAAAFTAAGWSITDTDAAKARVLVHPNNPDGHWYTAHQAESPMTVIDESFCDVDPDRSLMDCATRPGVLILKSFGKFWGLAGLRLGFVIGDPDLVRKLALRLGPWAVSGPALAVGTAALNDPDWAIRTRAYLDADVTRLDRAVLAKGGSYAGGTSLFRLYDHPRAKDLHEHLASRHIWTRTFPWSASAIRFGLPAPAQWDRLSAALGDFA</sequence>
<dbReference type="OrthoDB" id="9799304at2"/>
<dbReference type="Pfam" id="PF00155">
    <property type="entry name" value="Aminotran_1_2"/>
    <property type="match status" value="1"/>
</dbReference>
<dbReference type="InterPro" id="IPR015424">
    <property type="entry name" value="PyrdxlP-dep_Trfase"/>
</dbReference>
<dbReference type="RefSeq" id="WP_093450230.1">
    <property type="nucleotide sequence ID" value="NZ_FNZG01000002.1"/>
</dbReference>
<dbReference type="InterPro" id="IPR015422">
    <property type="entry name" value="PyrdxlP-dep_Trfase_small"/>
</dbReference>
<dbReference type="InterPro" id="IPR015421">
    <property type="entry name" value="PyrdxlP-dep_Trfase_major"/>
</dbReference>
<dbReference type="PANTHER" id="PTHR42885">
    <property type="entry name" value="HISTIDINOL-PHOSPHATE AMINOTRANSFERASE-RELATED"/>
    <property type="match status" value="1"/>
</dbReference>
<evidence type="ECO:0000256" key="2">
    <source>
        <dbReference type="ARBA" id="ARBA00022898"/>
    </source>
</evidence>
<name>A0A1I1ICI5_9RHOB</name>
<dbReference type="GO" id="GO:0008483">
    <property type="term" value="F:transaminase activity"/>
    <property type="evidence" value="ECO:0007669"/>
    <property type="project" value="UniProtKB-KW"/>
</dbReference>